<feature type="compositionally biased region" description="Polar residues" evidence="1">
    <location>
        <begin position="47"/>
        <end position="64"/>
    </location>
</feature>
<reference evidence="2 3" key="1">
    <citation type="submission" date="2021-03" db="EMBL/GenBank/DDBJ databases">
        <title>Novel species identification of genus Shewanella.</title>
        <authorList>
            <person name="Liu G."/>
            <person name="Zhang Q."/>
        </authorList>
    </citation>
    <scope>NUCLEOTIDE SEQUENCE [LARGE SCALE GENOMIC DNA]</scope>
    <source>
        <strain evidence="2 3">FJAT-51800</strain>
    </source>
</reference>
<keyword evidence="3" id="KW-1185">Reference proteome</keyword>
<organism evidence="2 3">
    <name type="scientific">Shewanella avicenniae</name>
    <dbReference type="NCBI Taxonomy" id="2814294"/>
    <lineage>
        <taxon>Bacteria</taxon>
        <taxon>Pseudomonadati</taxon>
        <taxon>Pseudomonadota</taxon>
        <taxon>Gammaproteobacteria</taxon>
        <taxon>Alteromonadales</taxon>
        <taxon>Shewanellaceae</taxon>
        <taxon>Shewanella</taxon>
    </lineage>
</organism>
<feature type="compositionally biased region" description="Low complexity" evidence="1">
    <location>
        <begin position="73"/>
        <end position="89"/>
    </location>
</feature>
<sequence>MQVISNYPQIPIATSNPATDVARAENLQRPPVIPPQQATSNHEERALNSQNERANVLAQQQARQADTIHERQQSNQQQQQEQGGQQQRQHQSKAQMLQLLSPSKPAFDRRDIRNRVAADFSSKGKANEATNGSDATAARPTQQQGIYRQFGQHISQFYHARSEPLREAGLSTTA</sequence>
<evidence type="ECO:0000256" key="1">
    <source>
        <dbReference type="SAM" id="MobiDB-lite"/>
    </source>
</evidence>
<evidence type="ECO:0000313" key="2">
    <source>
        <dbReference type="EMBL" id="QSX33731.1"/>
    </source>
</evidence>
<feature type="compositionally biased region" description="Polar residues" evidence="1">
    <location>
        <begin position="128"/>
        <end position="143"/>
    </location>
</feature>
<dbReference type="Proteomes" id="UP000662770">
    <property type="component" value="Chromosome"/>
</dbReference>
<accession>A0ABX7QS02</accession>
<proteinExistence type="predicted"/>
<feature type="region of interest" description="Disordered" evidence="1">
    <location>
        <begin position="1"/>
        <end position="143"/>
    </location>
</feature>
<protein>
    <submittedName>
        <fullName evidence="2">Uncharacterized protein</fullName>
    </submittedName>
</protein>
<gene>
    <name evidence="2" type="ORF">JYB87_00260</name>
</gene>
<dbReference type="RefSeq" id="WP_207354942.1">
    <property type="nucleotide sequence ID" value="NZ_CP071503.1"/>
</dbReference>
<name>A0ABX7QS02_9GAMM</name>
<evidence type="ECO:0000313" key="3">
    <source>
        <dbReference type="Proteomes" id="UP000662770"/>
    </source>
</evidence>
<feature type="compositionally biased region" description="Basic and acidic residues" evidence="1">
    <location>
        <begin position="106"/>
        <end position="116"/>
    </location>
</feature>
<dbReference type="EMBL" id="CP071503">
    <property type="protein sequence ID" value="QSX33731.1"/>
    <property type="molecule type" value="Genomic_DNA"/>
</dbReference>
<feature type="compositionally biased region" description="Polar residues" evidence="1">
    <location>
        <begin position="1"/>
        <end position="18"/>
    </location>
</feature>